<dbReference type="PANTHER" id="PTHR34675:SF1">
    <property type="entry name" value="PROTEIN TRIGALACTOSYLDIACYLGLYCEROL 2, CHLOROPLASTIC"/>
    <property type="match status" value="1"/>
</dbReference>
<dbReference type="EMBL" id="CP002198">
    <property type="protein sequence ID" value="ADN12196.1"/>
    <property type="molecule type" value="Genomic_DNA"/>
</dbReference>
<feature type="coiled-coil region" evidence="1">
    <location>
        <begin position="233"/>
        <end position="263"/>
    </location>
</feature>
<reference evidence="5" key="1">
    <citation type="journal article" date="2011" name="MBio">
        <title>Novel metabolic attributes of the genus Cyanothece, comprising a group of unicellular nitrogen-fixing Cyanobacteria.</title>
        <authorList>
            <person name="Bandyopadhyay A."/>
            <person name="Elvitigala T."/>
            <person name="Welsh E."/>
            <person name="Stockel J."/>
            <person name="Liberton M."/>
            <person name="Min H."/>
            <person name="Sherman L.A."/>
            <person name="Pakrasi H.B."/>
        </authorList>
    </citation>
    <scope>NUCLEOTIDE SEQUENCE [LARGE SCALE GENOMIC DNA]</scope>
    <source>
        <strain evidence="5">PCC 7822</strain>
    </source>
</reference>
<feature type="domain" description="Mce/MlaD" evidence="3">
    <location>
        <begin position="39"/>
        <end position="114"/>
    </location>
</feature>
<accession>E0UIK2</accession>
<dbReference type="HOGENOM" id="CLU_043536_0_0_3"/>
<dbReference type="InterPro" id="IPR039342">
    <property type="entry name" value="TGD2-like"/>
</dbReference>
<keyword evidence="2" id="KW-0472">Membrane</keyword>
<gene>
    <name evidence="4" type="ordered locus">Cyan7822_0145</name>
</gene>
<dbReference type="AlphaFoldDB" id="E0UIK2"/>
<dbReference type="eggNOG" id="COG1463">
    <property type="taxonomic scope" value="Bacteria"/>
</dbReference>
<evidence type="ECO:0000313" key="4">
    <source>
        <dbReference type="EMBL" id="ADN12196.1"/>
    </source>
</evidence>
<keyword evidence="2" id="KW-1133">Transmembrane helix</keyword>
<keyword evidence="2" id="KW-0812">Transmembrane</keyword>
<proteinExistence type="predicted"/>
<evidence type="ECO:0000313" key="5">
    <source>
        <dbReference type="Proteomes" id="UP000008206"/>
    </source>
</evidence>
<keyword evidence="5" id="KW-1185">Reference proteome</keyword>
<sequence>MLRSRSIREGAVGLFALLGLVIFGGITIWLRGGNWGQTSYRLIVYFDNVAGLQLGAPVQYRGVQVGRLTALKPKDNQVEAILEISSTDLRIPRNVTIQTNRYGLIGEPAIDITPNAQLSPQAQSMSPLGKQCNQQLILCDNTRIQGESGGQLIESLTRLAQTYSDPEFFQNLNKAAKNANLTLKDISRLTKEFSNLSKTAQLEIRKVSGNFATTSASVSRTADSASNFVNNANSVLLENRQALNQAINNANQLVSNANQLVVENRQRISTAIESINRMSDRLTLLAANLNKTAVKINTTLDSANTEKMVDDLETLLTNAAAVSKELREVSEKINDPTVILTLQQTLDSARVTFENTQKITSDVDELVGDPEFRSNLRRLVNGLSNLVSSSQQLQKQMATVEKLQGQTQQVVQQIQPLSENIYCNLGGNNLSANENEKAKLISMCNRARQNTPQLSPVRPLLIPKEPLSQRLGNN</sequence>
<evidence type="ECO:0000259" key="3">
    <source>
        <dbReference type="Pfam" id="PF02470"/>
    </source>
</evidence>
<evidence type="ECO:0000256" key="1">
    <source>
        <dbReference type="SAM" id="Coils"/>
    </source>
</evidence>
<feature type="transmembrane region" description="Helical" evidence="2">
    <location>
        <begin position="12"/>
        <end position="30"/>
    </location>
</feature>
<dbReference type="RefSeq" id="WP_013320306.1">
    <property type="nucleotide sequence ID" value="NC_014501.1"/>
</dbReference>
<dbReference type="Proteomes" id="UP000008206">
    <property type="component" value="Chromosome"/>
</dbReference>
<dbReference type="PANTHER" id="PTHR34675">
    <property type="entry name" value="PROTEIN TRIGALACTOSYLDIACYLGLYCEROL 2, CHLOROPLASTIC"/>
    <property type="match status" value="1"/>
</dbReference>
<name>E0UIK2_GLOV7</name>
<keyword evidence="1" id="KW-0175">Coiled coil</keyword>
<organism evidence="4 5">
    <name type="scientific">Gloeothece verrucosa (strain PCC 7822)</name>
    <name type="common">Cyanothece sp. (strain PCC 7822)</name>
    <dbReference type="NCBI Taxonomy" id="497965"/>
    <lineage>
        <taxon>Bacteria</taxon>
        <taxon>Bacillati</taxon>
        <taxon>Cyanobacteriota</taxon>
        <taxon>Cyanophyceae</taxon>
        <taxon>Oscillatoriophycideae</taxon>
        <taxon>Chroococcales</taxon>
        <taxon>Aphanothecaceae</taxon>
        <taxon>Gloeothece</taxon>
        <taxon>Gloeothece verrucosa</taxon>
    </lineage>
</organism>
<dbReference type="Pfam" id="PF02470">
    <property type="entry name" value="MlaD"/>
    <property type="match status" value="1"/>
</dbReference>
<dbReference type="STRING" id="497965.Cyan7822_0145"/>
<dbReference type="OrthoDB" id="460587at2"/>
<dbReference type="InterPro" id="IPR003399">
    <property type="entry name" value="Mce/MlaD"/>
</dbReference>
<evidence type="ECO:0000256" key="2">
    <source>
        <dbReference type="SAM" id="Phobius"/>
    </source>
</evidence>
<protein>
    <submittedName>
        <fullName evidence="4">Mammalian cell entry related domain protein</fullName>
    </submittedName>
</protein>
<dbReference type="KEGG" id="cyj:Cyan7822_0145"/>